<dbReference type="Gene3D" id="3.40.1000.70">
    <property type="entry name" value="PknH-like extracellular domain"/>
    <property type="match status" value="1"/>
</dbReference>
<dbReference type="Proteomes" id="UP000002247">
    <property type="component" value="Chromosome"/>
</dbReference>
<feature type="domain" description="PknH-like extracellular" evidence="2">
    <location>
        <begin position="46"/>
        <end position="231"/>
    </location>
</feature>
<dbReference type="InterPro" id="IPR026954">
    <property type="entry name" value="PknH-like_Extracell"/>
</dbReference>
<evidence type="ECO:0000256" key="1">
    <source>
        <dbReference type="SAM" id="SignalP"/>
    </source>
</evidence>
<dbReference type="AlphaFoldDB" id="D6ZAC9"/>
<gene>
    <name evidence="3" type="ordered locus">Srot_0182</name>
</gene>
<dbReference type="EMBL" id="CP001958">
    <property type="protein sequence ID" value="ADG96671.1"/>
    <property type="molecule type" value="Genomic_DNA"/>
</dbReference>
<evidence type="ECO:0000259" key="2">
    <source>
        <dbReference type="Pfam" id="PF14032"/>
    </source>
</evidence>
<evidence type="ECO:0000313" key="4">
    <source>
        <dbReference type="Proteomes" id="UP000002247"/>
    </source>
</evidence>
<dbReference type="Pfam" id="PF14032">
    <property type="entry name" value="PknH_C"/>
    <property type="match status" value="1"/>
</dbReference>
<keyword evidence="4" id="KW-1185">Reference proteome</keyword>
<protein>
    <recommendedName>
        <fullName evidence="2">PknH-like extracellular domain-containing protein</fullName>
    </recommendedName>
</protein>
<evidence type="ECO:0000313" key="3">
    <source>
        <dbReference type="EMBL" id="ADG96671.1"/>
    </source>
</evidence>
<keyword evidence="1" id="KW-0732">Signal</keyword>
<dbReference type="STRING" id="640132.Srot_0182"/>
<accession>D6ZAC9</accession>
<feature type="chain" id="PRO_5003091464" description="PknH-like extracellular domain-containing protein" evidence="1">
    <location>
        <begin position="49"/>
        <end position="241"/>
    </location>
</feature>
<proteinExistence type="predicted"/>
<dbReference type="eggNOG" id="ENOG502ZH56">
    <property type="taxonomic scope" value="Bacteria"/>
</dbReference>
<dbReference type="KEGG" id="srt:Srot_0182"/>
<feature type="signal peptide" evidence="1">
    <location>
        <begin position="1"/>
        <end position="48"/>
    </location>
</feature>
<organism evidence="3 4">
    <name type="scientific">Segniliparus rotundus (strain ATCC BAA-972 / CDC 1076 / CIP 108378 / DSM 44985 / JCM 13578)</name>
    <dbReference type="NCBI Taxonomy" id="640132"/>
    <lineage>
        <taxon>Bacteria</taxon>
        <taxon>Bacillati</taxon>
        <taxon>Actinomycetota</taxon>
        <taxon>Actinomycetes</taxon>
        <taxon>Mycobacteriales</taxon>
        <taxon>Segniliparaceae</taxon>
        <taxon>Segniliparus</taxon>
    </lineage>
</organism>
<reference evidence="3 4" key="1">
    <citation type="journal article" date="2010" name="Stand. Genomic Sci.">
        <title>Complete genome sequence of Segniliparus rotundus type strain (CDC 1076).</title>
        <authorList>
            <person name="Sikorski J."/>
            <person name="Lapidus A."/>
            <person name="Copeland A."/>
            <person name="Misra M."/>
            <person name="Glavina Del Rio T."/>
            <person name="Nolan M."/>
            <person name="Lucas S."/>
            <person name="Chen F."/>
            <person name="Tice H."/>
            <person name="Cheng J.F."/>
            <person name="Jando M."/>
            <person name="Schneider S."/>
            <person name="Bruce D."/>
            <person name="Goodwin L."/>
            <person name="Pitluck S."/>
            <person name="Liolios K."/>
            <person name="Mikhailova N."/>
            <person name="Pati A."/>
            <person name="Ivanova N."/>
            <person name="Mavromatis K."/>
            <person name="Chen A."/>
            <person name="Palaniappan K."/>
            <person name="Chertkov O."/>
            <person name="Land M."/>
            <person name="Hauser L."/>
            <person name="Chang Y.J."/>
            <person name="Jeffries C.D."/>
            <person name="Brettin T."/>
            <person name="Detter J.C."/>
            <person name="Han C."/>
            <person name="Rohde M."/>
            <person name="Goker M."/>
            <person name="Bristow J."/>
            <person name="Eisen J.A."/>
            <person name="Markowitz V."/>
            <person name="Hugenholtz P."/>
            <person name="Kyrpides N.C."/>
            <person name="Klenk H.P."/>
        </authorList>
    </citation>
    <scope>NUCLEOTIDE SEQUENCE [LARGE SCALE GENOMIC DNA]</scope>
    <source>
        <strain evidence="4">ATCC BAA-972 / CDC 1076 / CIP 108378 / DSM 44985 / JCM 13578</strain>
    </source>
</reference>
<sequence>MVQVTKIAGARVCFCCVWDYTGGPMRIPLFASFFTAAAMLCSATPAAAAPESPLLSSDELSDIVGADLSADLWELTSPNGPSQTTPVECRTMSNATTTLVYGASWSRYAGAGYADGEGSAYRTVAGQIVGVFPTAKAASDVFAALVKGLRSCGSKTSVEHRSSGDLTWRNAVDQITAAGASWHSLLDNKPRWRCSLNARLDETAVVEASVCAFIDPNSAEQAAALANKVAAIANELVARAD</sequence>
<dbReference type="HOGENOM" id="CLU_1151175_0_0_11"/>
<dbReference type="InterPro" id="IPR038232">
    <property type="entry name" value="PknH-like_Extracell_sf"/>
</dbReference>
<name>D6ZAC9_SEGRD</name>